<comment type="caution">
    <text evidence="1">The sequence shown here is derived from an EMBL/GenBank/DDBJ whole genome shotgun (WGS) entry which is preliminary data.</text>
</comment>
<dbReference type="Proteomes" id="UP001177670">
    <property type="component" value="Unassembled WGS sequence"/>
</dbReference>
<protein>
    <submittedName>
        <fullName evidence="1">Uncharacterized protein</fullName>
    </submittedName>
</protein>
<proteinExistence type="predicted"/>
<organism evidence="1 2">
    <name type="scientific">Melipona bicolor</name>
    <dbReference type="NCBI Taxonomy" id="60889"/>
    <lineage>
        <taxon>Eukaryota</taxon>
        <taxon>Metazoa</taxon>
        <taxon>Ecdysozoa</taxon>
        <taxon>Arthropoda</taxon>
        <taxon>Hexapoda</taxon>
        <taxon>Insecta</taxon>
        <taxon>Pterygota</taxon>
        <taxon>Neoptera</taxon>
        <taxon>Endopterygota</taxon>
        <taxon>Hymenoptera</taxon>
        <taxon>Apocrita</taxon>
        <taxon>Aculeata</taxon>
        <taxon>Apoidea</taxon>
        <taxon>Anthophila</taxon>
        <taxon>Apidae</taxon>
        <taxon>Melipona</taxon>
    </lineage>
</organism>
<sequence>CQPTEESRCSSLFPVGGAVLTVFIDRTRIKCPHLSGERVGLDETRSARFQPNSSRKNDRRFSRKFAAERDMWPTFRSGSRFPAKNTFAKRSRCYGVITAARAETDDKSQ</sequence>
<keyword evidence="2" id="KW-1185">Reference proteome</keyword>
<gene>
    <name evidence="1" type="ORF">K0M31_006130</name>
</gene>
<dbReference type="AlphaFoldDB" id="A0AA40FSX1"/>
<reference evidence="1" key="1">
    <citation type="submission" date="2021-10" db="EMBL/GenBank/DDBJ databases">
        <title>Melipona bicolor Genome sequencing and assembly.</title>
        <authorList>
            <person name="Araujo N.S."/>
            <person name="Arias M.C."/>
        </authorList>
    </citation>
    <scope>NUCLEOTIDE SEQUENCE</scope>
    <source>
        <strain evidence="1">USP_2M_L1-L4_2017</strain>
        <tissue evidence="1">Whole body</tissue>
    </source>
</reference>
<name>A0AA40FSX1_9HYME</name>
<evidence type="ECO:0000313" key="2">
    <source>
        <dbReference type="Proteomes" id="UP001177670"/>
    </source>
</evidence>
<evidence type="ECO:0000313" key="1">
    <source>
        <dbReference type="EMBL" id="KAK1124770.1"/>
    </source>
</evidence>
<accession>A0AA40FSX1</accession>
<feature type="non-terminal residue" evidence="1">
    <location>
        <position position="1"/>
    </location>
</feature>
<dbReference type="EMBL" id="JAHYIQ010000017">
    <property type="protein sequence ID" value="KAK1124770.1"/>
    <property type="molecule type" value="Genomic_DNA"/>
</dbReference>